<dbReference type="Gene3D" id="3.40.50.1260">
    <property type="entry name" value="Phosphoglycerate kinase, N-terminal domain"/>
    <property type="match status" value="1"/>
</dbReference>
<keyword evidence="6" id="KW-0067">ATP-binding</keyword>
<keyword evidence="4" id="KW-0547">Nucleotide-binding</keyword>
<dbReference type="GO" id="GO:0005524">
    <property type="term" value="F:ATP binding"/>
    <property type="evidence" value="ECO:0007669"/>
    <property type="project" value="UniProtKB-KW"/>
</dbReference>
<dbReference type="EC" id="2.7.2.3" evidence="2"/>
<evidence type="ECO:0000256" key="4">
    <source>
        <dbReference type="ARBA" id="ARBA00022741"/>
    </source>
</evidence>
<dbReference type="GO" id="GO:0006096">
    <property type="term" value="P:glycolytic process"/>
    <property type="evidence" value="ECO:0007669"/>
    <property type="project" value="InterPro"/>
</dbReference>
<dbReference type="InterPro" id="IPR036043">
    <property type="entry name" value="Phosphoglycerate_kinase_sf"/>
</dbReference>
<dbReference type="InterPro" id="IPR001576">
    <property type="entry name" value="Phosphoglycerate_kinase"/>
</dbReference>
<accession>A0A382HEF0</accession>
<evidence type="ECO:0000256" key="3">
    <source>
        <dbReference type="ARBA" id="ARBA00022679"/>
    </source>
</evidence>
<keyword evidence="5" id="KW-0418">Kinase</keyword>
<evidence type="ECO:0000256" key="6">
    <source>
        <dbReference type="ARBA" id="ARBA00022840"/>
    </source>
</evidence>
<protein>
    <recommendedName>
        <fullName evidence="2">phosphoglycerate kinase</fullName>
        <ecNumber evidence="2">2.7.2.3</ecNumber>
    </recommendedName>
</protein>
<dbReference type="PRINTS" id="PR00477">
    <property type="entry name" value="PHGLYCKINASE"/>
</dbReference>
<name>A0A382HEF0_9ZZZZ</name>
<proteinExistence type="predicted"/>
<dbReference type="GO" id="GO:0043531">
    <property type="term" value="F:ADP binding"/>
    <property type="evidence" value="ECO:0007669"/>
    <property type="project" value="TreeGrafter"/>
</dbReference>
<dbReference type="Pfam" id="PF00162">
    <property type="entry name" value="PGK"/>
    <property type="match status" value="1"/>
</dbReference>
<dbReference type="EMBL" id="UINC01060693">
    <property type="protein sequence ID" value="SVB85465.1"/>
    <property type="molecule type" value="Genomic_DNA"/>
</dbReference>
<dbReference type="SUPFAM" id="SSF53748">
    <property type="entry name" value="Phosphoglycerate kinase"/>
    <property type="match status" value="1"/>
</dbReference>
<feature type="non-terminal residue" evidence="7">
    <location>
        <position position="138"/>
    </location>
</feature>
<dbReference type="InterPro" id="IPR015824">
    <property type="entry name" value="Phosphoglycerate_kinase_N"/>
</dbReference>
<evidence type="ECO:0000256" key="5">
    <source>
        <dbReference type="ARBA" id="ARBA00022777"/>
    </source>
</evidence>
<reference evidence="7" key="1">
    <citation type="submission" date="2018-05" db="EMBL/GenBank/DDBJ databases">
        <authorList>
            <person name="Lanie J.A."/>
            <person name="Ng W.-L."/>
            <person name="Kazmierczak K.M."/>
            <person name="Andrzejewski T.M."/>
            <person name="Davidsen T.M."/>
            <person name="Wayne K.J."/>
            <person name="Tettelin H."/>
            <person name="Glass J.I."/>
            <person name="Rusch D."/>
            <person name="Podicherti R."/>
            <person name="Tsui H.-C.T."/>
            <person name="Winkler M.E."/>
        </authorList>
    </citation>
    <scope>NUCLEOTIDE SEQUENCE</scope>
</reference>
<keyword evidence="3" id="KW-0808">Transferase</keyword>
<sequence length="138" mass="15629">MWKRTLRDIDLKNKIVLVRVDFNITLDNGNIADESRIRSVIPTIKYLQEQNARIILCSHLGRPGGMVIEEMRLKPVALKLSEILEMPVTSTEDCIGTDIKTMVSAMQPRGVVLLENLRFHAEEEANDPEFARELASLA</sequence>
<evidence type="ECO:0000256" key="2">
    <source>
        <dbReference type="ARBA" id="ARBA00013061"/>
    </source>
</evidence>
<comment type="catalytic activity">
    <reaction evidence="1">
        <text>(2R)-3-phosphoglycerate + ATP = (2R)-3-phospho-glyceroyl phosphate + ADP</text>
        <dbReference type="Rhea" id="RHEA:14801"/>
        <dbReference type="ChEBI" id="CHEBI:30616"/>
        <dbReference type="ChEBI" id="CHEBI:57604"/>
        <dbReference type="ChEBI" id="CHEBI:58272"/>
        <dbReference type="ChEBI" id="CHEBI:456216"/>
        <dbReference type="EC" id="2.7.2.3"/>
    </reaction>
</comment>
<dbReference type="GO" id="GO:0006094">
    <property type="term" value="P:gluconeogenesis"/>
    <property type="evidence" value="ECO:0007669"/>
    <property type="project" value="TreeGrafter"/>
</dbReference>
<gene>
    <name evidence="7" type="ORF">METZ01_LOCUS238319</name>
</gene>
<dbReference type="AlphaFoldDB" id="A0A382HEF0"/>
<dbReference type="PANTHER" id="PTHR11406:SF23">
    <property type="entry name" value="PHOSPHOGLYCERATE KINASE 1, CHLOROPLASTIC-RELATED"/>
    <property type="match status" value="1"/>
</dbReference>
<evidence type="ECO:0000256" key="1">
    <source>
        <dbReference type="ARBA" id="ARBA00000642"/>
    </source>
</evidence>
<dbReference type="PANTHER" id="PTHR11406">
    <property type="entry name" value="PHOSPHOGLYCERATE KINASE"/>
    <property type="match status" value="1"/>
</dbReference>
<evidence type="ECO:0000313" key="7">
    <source>
        <dbReference type="EMBL" id="SVB85465.1"/>
    </source>
</evidence>
<organism evidence="7">
    <name type="scientific">marine metagenome</name>
    <dbReference type="NCBI Taxonomy" id="408172"/>
    <lineage>
        <taxon>unclassified sequences</taxon>
        <taxon>metagenomes</taxon>
        <taxon>ecological metagenomes</taxon>
    </lineage>
</organism>
<dbReference type="GO" id="GO:0004618">
    <property type="term" value="F:phosphoglycerate kinase activity"/>
    <property type="evidence" value="ECO:0007669"/>
    <property type="project" value="UniProtKB-EC"/>
</dbReference>
<dbReference type="GO" id="GO:0005829">
    <property type="term" value="C:cytosol"/>
    <property type="evidence" value="ECO:0007669"/>
    <property type="project" value="TreeGrafter"/>
</dbReference>